<organism evidence="1 2">
    <name type="scientific">Panagrolaimus sp. ES5</name>
    <dbReference type="NCBI Taxonomy" id="591445"/>
    <lineage>
        <taxon>Eukaryota</taxon>
        <taxon>Metazoa</taxon>
        <taxon>Ecdysozoa</taxon>
        <taxon>Nematoda</taxon>
        <taxon>Chromadorea</taxon>
        <taxon>Rhabditida</taxon>
        <taxon>Tylenchina</taxon>
        <taxon>Panagrolaimomorpha</taxon>
        <taxon>Panagrolaimoidea</taxon>
        <taxon>Panagrolaimidae</taxon>
        <taxon>Panagrolaimus</taxon>
    </lineage>
</organism>
<proteinExistence type="predicted"/>
<dbReference type="Proteomes" id="UP000887579">
    <property type="component" value="Unplaced"/>
</dbReference>
<sequence>MPSLRNKKNNSTNQPKQPKTKLVFTFQNVYQQRFDFPYDMMKHICKENYNVVKKLYFTCKYFPATLRFYLIDTLNSNNIIRFNNAKKKFNSPSLINSLNVKVWVGDGIKSSIYLWMPKIVHSTIKKLEIPTGVILWNDFKILAKAETIEILKIFEIIDSERQNVPLEGICSYLPKLKELR</sequence>
<evidence type="ECO:0000313" key="2">
    <source>
        <dbReference type="WBParaSite" id="ES5_v2.g16610.t1"/>
    </source>
</evidence>
<accession>A0AC34FHB0</accession>
<name>A0AC34FHB0_9BILA</name>
<protein>
    <submittedName>
        <fullName evidence="2">Uncharacterized protein</fullName>
    </submittedName>
</protein>
<reference evidence="2" key="1">
    <citation type="submission" date="2022-11" db="UniProtKB">
        <authorList>
            <consortium name="WormBaseParasite"/>
        </authorList>
    </citation>
    <scope>IDENTIFICATION</scope>
</reference>
<evidence type="ECO:0000313" key="1">
    <source>
        <dbReference type="Proteomes" id="UP000887579"/>
    </source>
</evidence>
<dbReference type="WBParaSite" id="ES5_v2.g16610.t1">
    <property type="protein sequence ID" value="ES5_v2.g16610.t1"/>
    <property type="gene ID" value="ES5_v2.g16610"/>
</dbReference>